<dbReference type="Proteomes" id="UP001431209">
    <property type="component" value="Unassembled WGS sequence"/>
</dbReference>
<feature type="region of interest" description="Disordered" evidence="1">
    <location>
        <begin position="1"/>
        <end position="26"/>
    </location>
</feature>
<dbReference type="InterPro" id="IPR032675">
    <property type="entry name" value="LRR_dom_sf"/>
</dbReference>
<dbReference type="SUPFAM" id="SSF52058">
    <property type="entry name" value="L domain-like"/>
    <property type="match status" value="1"/>
</dbReference>
<evidence type="ECO:0000313" key="2">
    <source>
        <dbReference type="EMBL" id="KAL0476537.1"/>
    </source>
</evidence>
<protein>
    <submittedName>
        <fullName evidence="2">ProA</fullName>
    </submittedName>
</protein>
<reference evidence="2 3" key="1">
    <citation type="submission" date="2024-03" db="EMBL/GenBank/DDBJ databases">
        <title>The Acrasis kona genome and developmental transcriptomes reveal deep origins of eukaryotic multicellular pathways.</title>
        <authorList>
            <person name="Sheikh S."/>
            <person name="Fu C.-J."/>
            <person name="Brown M.W."/>
            <person name="Baldauf S.L."/>
        </authorList>
    </citation>
    <scope>NUCLEOTIDE SEQUENCE [LARGE SCALE GENOMIC DNA]</scope>
    <source>
        <strain evidence="2 3">ATCC MYA-3509</strain>
    </source>
</reference>
<keyword evidence="3" id="KW-1185">Reference proteome</keyword>
<organism evidence="2 3">
    <name type="scientific">Acrasis kona</name>
    <dbReference type="NCBI Taxonomy" id="1008807"/>
    <lineage>
        <taxon>Eukaryota</taxon>
        <taxon>Discoba</taxon>
        <taxon>Heterolobosea</taxon>
        <taxon>Tetramitia</taxon>
        <taxon>Eutetramitia</taxon>
        <taxon>Acrasidae</taxon>
        <taxon>Acrasis</taxon>
    </lineage>
</organism>
<evidence type="ECO:0000256" key="1">
    <source>
        <dbReference type="SAM" id="MobiDB-lite"/>
    </source>
</evidence>
<feature type="compositionally biased region" description="Basic residues" evidence="1">
    <location>
        <begin position="1"/>
        <end position="17"/>
    </location>
</feature>
<name>A0AAW2YHB5_9EUKA</name>
<dbReference type="Gene3D" id="3.80.10.10">
    <property type="entry name" value="Ribonuclease Inhibitor"/>
    <property type="match status" value="1"/>
</dbReference>
<proteinExistence type="predicted"/>
<dbReference type="AlphaFoldDB" id="A0AAW2YHB5"/>
<dbReference type="EMBL" id="JAOPGA020000055">
    <property type="protein sequence ID" value="KAL0476537.1"/>
    <property type="molecule type" value="Genomic_DNA"/>
</dbReference>
<accession>A0AAW2YHB5</accession>
<sequence length="404" mass="46523">MAKKDRPKQTKIHKKKNPRDNNGSISEIPEHVLTTSIFPFLFSEQDLKKWTYRLFPVPTENYSQKGTLCLVCKSWMKIIKSQRSQVKFLCSADMNDMTFVQCMNVTFDLYNKSKSMSFDVLKGLTQDWYENRGDIECPLFLREIHFSHWYWTKDLPFDITKNPQLTSLSLDDVVCKVKWLDKTLPSLPCLQSLVMVLQGKLFRLRPVRNATIQNLTMSDCENNEAVINETLKNLPNLKSLTLYHTDNSRFTLDDGRCSNLTNLCLVFTNELNPFFLQKILKSLTNLHTLEIVYASELKSQLHISSDSLEHLQISAGCETGNPEPLIDCENLKSLSIRFITINDNWIVKLDIPKMSKLVRLDLISCSLLKSPFIKSSSLSYISFLGCENLDNPTLDCPSLKKLIR</sequence>
<gene>
    <name evidence="2" type="ORF">AKO1_004495</name>
</gene>
<comment type="caution">
    <text evidence="2">The sequence shown here is derived from an EMBL/GenBank/DDBJ whole genome shotgun (WGS) entry which is preliminary data.</text>
</comment>
<evidence type="ECO:0000313" key="3">
    <source>
        <dbReference type="Proteomes" id="UP001431209"/>
    </source>
</evidence>